<name>A0A1B6QMK5_SORBI</name>
<dbReference type="PANTHER" id="PTHR47074">
    <property type="entry name" value="BNAC02G40300D PROTEIN"/>
    <property type="match status" value="1"/>
</dbReference>
<keyword evidence="3" id="KW-1185">Reference proteome</keyword>
<evidence type="ECO:0000313" key="3">
    <source>
        <dbReference type="Proteomes" id="UP000000768"/>
    </source>
</evidence>
<dbReference type="InParanoid" id="A0A1B6QMK5"/>
<dbReference type="InterPro" id="IPR044730">
    <property type="entry name" value="RNase_H-like_dom_plant"/>
</dbReference>
<dbReference type="InterPro" id="IPR002156">
    <property type="entry name" value="RNaseH_domain"/>
</dbReference>
<accession>A0A1B6QMK5</accession>
<dbReference type="Pfam" id="PF13456">
    <property type="entry name" value="RVT_3"/>
    <property type="match status" value="1"/>
</dbReference>
<dbReference type="Proteomes" id="UP000000768">
    <property type="component" value="Chromosome 1"/>
</dbReference>
<dbReference type="GO" id="GO:0003676">
    <property type="term" value="F:nucleic acid binding"/>
    <property type="evidence" value="ECO:0007669"/>
    <property type="project" value="InterPro"/>
</dbReference>
<dbReference type="EMBL" id="CM000760">
    <property type="protein sequence ID" value="KXG39144.1"/>
    <property type="molecule type" value="Genomic_DNA"/>
</dbReference>
<dbReference type="CDD" id="cd06222">
    <property type="entry name" value="RNase_H_like"/>
    <property type="match status" value="1"/>
</dbReference>
<dbReference type="Gramene" id="KXG39144">
    <property type="protein sequence ID" value="KXG39144"/>
    <property type="gene ID" value="SORBI_3001G338200"/>
</dbReference>
<reference evidence="2 3" key="1">
    <citation type="journal article" date="2009" name="Nature">
        <title>The Sorghum bicolor genome and the diversification of grasses.</title>
        <authorList>
            <person name="Paterson A.H."/>
            <person name="Bowers J.E."/>
            <person name="Bruggmann R."/>
            <person name="Dubchak I."/>
            <person name="Grimwood J."/>
            <person name="Gundlach H."/>
            <person name="Haberer G."/>
            <person name="Hellsten U."/>
            <person name="Mitros T."/>
            <person name="Poliakov A."/>
            <person name="Schmutz J."/>
            <person name="Spannagl M."/>
            <person name="Tang H."/>
            <person name="Wang X."/>
            <person name="Wicker T."/>
            <person name="Bharti A.K."/>
            <person name="Chapman J."/>
            <person name="Feltus F.A."/>
            <person name="Gowik U."/>
            <person name="Grigoriev I.V."/>
            <person name="Lyons E."/>
            <person name="Maher C.A."/>
            <person name="Martis M."/>
            <person name="Narechania A."/>
            <person name="Otillar R.P."/>
            <person name="Penning B.W."/>
            <person name="Salamov A.A."/>
            <person name="Wang Y."/>
            <person name="Zhang L."/>
            <person name="Carpita N.C."/>
            <person name="Freeling M."/>
            <person name="Gingle A.R."/>
            <person name="Hash C.T."/>
            <person name="Keller B."/>
            <person name="Klein P."/>
            <person name="Kresovich S."/>
            <person name="McCann M.C."/>
            <person name="Ming R."/>
            <person name="Peterson D.G."/>
            <person name="Mehboob-ur-Rahman"/>
            <person name="Ware D."/>
            <person name="Westhoff P."/>
            <person name="Mayer K.F."/>
            <person name="Messing J."/>
            <person name="Rokhsar D.S."/>
        </authorList>
    </citation>
    <scope>NUCLEOTIDE SEQUENCE [LARGE SCALE GENOMIC DNA]</scope>
    <source>
        <strain evidence="3">cv. BTx623</strain>
    </source>
</reference>
<dbReference type="GO" id="GO:0004523">
    <property type="term" value="F:RNA-DNA hybrid ribonuclease activity"/>
    <property type="evidence" value="ECO:0007669"/>
    <property type="project" value="InterPro"/>
</dbReference>
<evidence type="ECO:0000259" key="1">
    <source>
        <dbReference type="Pfam" id="PF13456"/>
    </source>
</evidence>
<dbReference type="AlphaFoldDB" id="A0A1B6QMK5"/>
<gene>
    <name evidence="2" type="ORF">SORBI_3001G338200</name>
</gene>
<dbReference type="STRING" id="4558.A0A1B6QMK5"/>
<feature type="domain" description="RNase H type-1" evidence="1">
    <location>
        <begin position="147"/>
        <end position="214"/>
    </location>
</feature>
<organism evidence="2 3">
    <name type="scientific">Sorghum bicolor</name>
    <name type="common">Sorghum</name>
    <name type="synonym">Sorghum vulgare</name>
    <dbReference type="NCBI Taxonomy" id="4558"/>
    <lineage>
        <taxon>Eukaryota</taxon>
        <taxon>Viridiplantae</taxon>
        <taxon>Streptophyta</taxon>
        <taxon>Embryophyta</taxon>
        <taxon>Tracheophyta</taxon>
        <taxon>Spermatophyta</taxon>
        <taxon>Magnoliopsida</taxon>
        <taxon>Liliopsida</taxon>
        <taxon>Poales</taxon>
        <taxon>Poaceae</taxon>
        <taxon>PACMAD clade</taxon>
        <taxon>Panicoideae</taxon>
        <taxon>Andropogonodae</taxon>
        <taxon>Andropogoneae</taxon>
        <taxon>Sorghinae</taxon>
        <taxon>Sorghum</taxon>
    </lineage>
</organism>
<evidence type="ECO:0000313" key="2">
    <source>
        <dbReference type="EMBL" id="KXG39144.1"/>
    </source>
</evidence>
<dbReference type="InterPro" id="IPR036397">
    <property type="entry name" value="RNaseH_sf"/>
</dbReference>
<dbReference type="PANTHER" id="PTHR47074:SF70">
    <property type="entry name" value="OS07G0513450 PROTEIN"/>
    <property type="match status" value="1"/>
</dbReference>
<proteinExistence type="predicted"/>
<dbReference type="Gene3D" id="3.30.420.10">
    <property type="entry name" value="Ribonuclease H-like superfamily/Ribonuclease H"/>
    <property type="match status" value="1"/>
</dbReference>
<dbReference type="OMA" id="VAHRAIM"/>
<reference evidence="3" key="2">
    <citation type="journal article" date="2018" name="Plant J.">
        <title>The Sorghum bicolor reference genome: improved assembly, gene annotations, a transcriptome atlas, and signatures of genome organization.</title>
        <authorList>
            <person name="McCormick R.F."/>
            <person name="Truong S.K."/>
            <person name="Sreedasyam A."/>
            <person name="Jenkins J."/>
            <person name="Shu S."/>
            <person name="Sims D."/>
            <person name="Kennedy M."/>
            <person name="Amirebrahimi M."/>
            <person name="Weers B.D."/>
            <person name="McKinley B."/>
            <person name="Mattison A."/>
            <person name="Morishige D.T."/>
            <person name="Grimwood J."/>
            <person name="Schmutz J."/>
            <person name="Mullet J.E."/>
        </authorList>
    </citation>
    <scope>NUCLEOTIDE SEQUENCE [LARGE SCALE GENOMIC DNA]</scope>
    <source>
        <strain evidence="3">cv. BTx623</strain>
    </source>
</reference>
<protein>
    <recommendedName>
        <fullName evidence="1">RNase H type-1 domain-containing protein</fullName>
    </recommendedName>
</protein>
<sequence>MSSCKFVVRCWREAMLEDIRTELLHKRSAAEMVLAILALRDDPPSQTNNMLRVIMFLYSWWEARNKTNSGEGVRSPGQVAHRAIMLAIESNLVRKEVNITQPSPDRWIRPPMGSTQNQLCDGAFFFAETKTGSWGFVIRDHNNHARASSHGIGSIILESDSMDTVKALQSNERNRSPASVLYKEARELISLCFDSVQVSHISRSCNRSAYELARLSLGWDLDQPHVWFDPLPSFVSKIVVCDCAESSVPE</sequence>
<dbReference type="InterPro" id="IPR052929">
    <property type="entry name" value="RNase_H-like_EbsB-rel"/>
</dbReference>